<dbReference type="HAMAP" id="MF_00197">
    <property type="entry name" value="DAP_epimerase"/>
    <property type="match status" value="1"/>
</dbReference>
<reference evidence="10" key="1">
    <citation type="submission" date="2020-10" db="EMBL/GenBank/DDBJ databases">
        <authorList>
            <person name="Gilroy R."/>
        </authorList>
    </citation>
    <scope>NUCLEOTIDE SEQUENCE</scope>
    <source>
        <strain evidence="10">1063</strain>
    </source>
</reference>
<keyword evidence="8" id="KW-0963">Cytoplasm</keyword>
<dbReference type="PROSITE" id="PS01326">
    <property type="entry name" value="DAP_EPIMERASE"/>
    <property type="match status" value="1"/>
</dbReference>
<keyword evidence="4 8" id="KW-0028">Amino-acid biosynthesis</keyword>
<evidence type="ECO:0000256" key="8">
    <source>
        <dbReference type="HAMAP-Rule" id="MF_00197"/>
    </source>
</evidence>
<dbReference type="InterPro" id="IPR018510">
    <property type="entry name" value="DAP_epimerase_AS"/>
</dbReference>
<gene>
    <name evidence="8" type="primary">dapF</name>
    <name evidence="10" type="ORF">IAD51_06645</name>
</gene>
<feature type="site" description="Could be important to modulate the pK values of the two catalytic cysteine residues" evidence="8">
    <location>
        <position position="229"/>
    </location>
</feature>
<feature type="active site" description="Proton donor" evidence="8">
    <location>
        <position position="75"/>
    </location>
</feature>
<dbReference type="GO" id="GO:0009089">
    <property type="term" value="P:lysine biosynthetic process via diaminopimelate"/>
    <property type="evidence" value="ECO:0007669"/>
    <property type="project" value="UniProtKB-UniRule"/>
</dbReference>
<feature type="active site" description="Proton acceptor" evidence="8">
    <location>
        <position position="238"/>
    </location>
</feature>
<evidence type="ECO:0000256" key="6">
    <source>
        <dbReference type="ARBA" id="ARBA00023235"/>
    </source>
</evidence>
<feature type="binding site" evidence="8">
    <location>
        <position position="211"/>
    </location>
    <ligand>
        <name>substrate</name>
    </ligand>
</feature>
<comment type="caution">
    <text evidence="8">Lacks conserved residue(s) required for the propagation of feature annotation.</text>
</comment>
<feature type="binding site" evidence="8">
    <location>
        <position position="11"/>
    </location>
    <ligand>
        <name>substrate</name>
    </ligand>
</feature>
<name>A0A9D1HT58_9FIRM</name>
<dbReference type="InterPro" id="IPR001653">
    <property type="entry name" value="DAP_epimerase_DapF"/>
</dbReference>
<dbReference type="AlphaFoldDB" id="A0A9D1HT58"/>
<dbReference type="GO" id="GO:0008837">
    <property type="term" value="F:diaminopimelate epimerase activity"/>
    <property type="evidence" value="ECO:0007669"/>
    <property type="project" value="UniProtKB-UniRule"/>
</dbReference>
<dbReference type="EMBL" id="DVMN01000119">
    <property type="protein sequence ID" value="HIU21884.1"/>
    <property type="molecule type" value="Genomic_DNA"/>
</dbReference>
<keyword evidence="6 8" id="KW-0413">Isomerase</keyword>
<dbReference type="NCBIfam" id="TIGR00652">
    <property type="entry name" value="DapF"/>
    <property type="match status" value="1"/>
</dbReference>
<organism evidence="10 11">
    <name type="scientific">Candidatus Limadaptatus stercorigallinarum</name>
    <dbReference type="NCBI Taxonomy" id="2840845"/>
    <lineage>
        <taxon>Bacteria</taxon>
        <taxon>Bacillati</taxon>
        <taxon>Bacillota</taxon>
        <taxon>Clostridia</taxon>
        <taxon>Eubacteriales</taxon>
        <taxon>Candidatus Limadaptatus</taxon>
    </lineage>
</organism>
<comment type="subunit">
    <text evidence="8">Homodimer.</text>
</comment>
<feature type="active site" evidence="9">
    <location>
        <position position="75"/>
    </location>
</feature>
<protein>
    <recommendedName>
        <fullName evidence="3 8">Diaminopimelate epimerase</fullName>
        <shortName evidence="8">DAP epimerase</shortName>
        <ecNumber evidence="3 8">5.1.1.7</ecNumber>
    </recommendedName>
    <alternativeName>
        <fullName evidence="8">PLP-independent amino acid racemase</fullName>
    </alternativeName>
</protein>
<dbReference type="GO" id="GO:0005829">
    <property type="term" value="C:cytosol"/>
    <property type="evidence" value="ECO:0007669"/>
    <property type="project" value="TreeGrafter"/>
</dbReference>
<evidence type="ECO:0000256" key="2">
    <source>
        <dbReference type="ARBA" id="ARBA00010219"/>
    </source>
</evidence>
<feature type="binding site" evidence="8">
    <location>
        <position position="66"/>
    </location>
    <ligand>
        <name>substrate</name>
    </ligand>
</feature>
<comment type="pathway">
    <text evidence="1 8">Amino-acid biosynthesis; L-lysine biosynthesis via DAP pathway; DL-2,6-diaminopimelate from LL-2,6-diaminopimelate: step 1/1.</text>
</comment>
<dbReference type="Pfam" id="PF01678">
    <property type="entry name" value="DAP_epimerase"/>
    <property type="match status" value="2"/>
</dbReference>
<comment type="subcellular location">
    <subcellularLocation>
        <location evidence="8">Cytoplasm</location>
    </subcellularLocation>
</comment>
<dbReference type="EC" id="5.1.1.7" evidence="3 8"/>
<evidence type="ECO:0000256" key="1">
    <source>
        <dbReference type="ARBA" id="ARBA00005196"/>
    </source>
</evidence>
<evidence type="ECO:0000256" key="3">
    <source>
        <dbReference type="ARBA" id="ARBA00013080"/>
    </source>
</evidence>
<evidence type="ECO:0000256" key="4">
    <source>
        <dbReference type="ARBA" id="ARBA00022605"/>
    </source>
</evidence>
<feature type="binding site" evidence="8">
    <location>
        <position position="177"/>
    </location>
    <ligand>
        <name>substrate</name>
    </ligand>
</feature>
<evidence type="ECO:0000256" key="9">
    <source>
        <dbReference type="PROSITE-ProRule" id="PRU10125"/>
    </source>
</evidence>
<comment type="function">
    <text evidence="8">Catalyzes the stereoinversion of LL-2,6-diaminopimelate (L,L-DAP) to meso-diaminopimelate (meso-DAP), a precursor of L-lysine and an essential component of the bacterial peptidoglycan.</text>
</comment>
<feature type="site" description="Could be important to modulate the pK values of the two catalytic cysteine residues" evidence="8">
    <location>
        <position position="179"/>
    </location>
</feature>
<dbReference type="PANTHER" id="PTHR31689">
    <property type="entry name" value="DIAMINOPIMELATE EPIMERASE, CHLOROPLASTIC"/>
    <property type="match status" value="1"/>
</dbReference>
<dbReference type="SUPFAM" id="SSF54506">
    <property type="entry name" value="Diaminopimelate epimerase-like"/>
    <property type="match status" value="1"/>
</dbReference>
<feature type="binding site" evidence="8">
    <location>
        <begin position="76"/>
        <end position="77"/>
    </location>
    <ligand>
        <name>substrate</name>
    </ligand>
</feature>
<evidence type="ECO:0000313" key="10">
    <source>
        <dbReference type="EMBL" id="HIU21884.1"/>
    </source>
</evidence>
<feature type="binding site" evidence="8">
    <location>
        <begin position="239"/>
        <end position="240"/>
    </location>
    <ligand>
        <name>substrate</name>
    </ligand>
</feature>
<comment type="caution">
    <text evidence="10">The sequence shown here is derived from an EMBL/GenBank/DDBJ whole genome shotgun (WGS) entry which is preliminary data.</text>
</comment>
<evidence type="ECO:0000256" key="7">
    <source>
        <dbReference type="ARBA" id="ARBA00051712"/>
    </source>
</evidence>
<dbReference type="Proteomes" id="UP000824088">
    <property type="component" value="Unassembled WGS sequence"/>
</dbReference>
<evidence type="ECO:0000256" key="5">
    <source>
        <dbReference type="ARBA" id="ARBA00023154"/>
    </source>
</evidence>
<comment type="similarity">
    <text evidence="2 8">Belongs to the diaminopimelate epimerase family.</text>
</comment>
<dbReference type="PANTHER" id="PTHR31689:SF0">
    <property type="entry name" value="DIAMINOPIMELATE EPIMERASE"/>
    <property type="match status" value="1"/>
</dbReference>
<comment type="catalytic activity">
    <reaction evidence="7 8">
        <text>(2S,6S)-2,6-diaminopimelate = meso-2,6-diaminopimelate</text>
        <dbReference type="Rhea" id="RHEA:15393"/>
        <dbReference type="ChEBI" id="CHEBI:57609"/>
        <dbReference type="ChEBI" id="CHEBI:57791"/>
        <dbReference type="EC" id="5.1.1.7"/>
    </reaction>
</comment>
<proteinExistence type="inferred from homology"/>
<evidence type="ECO:0000313" key="11">
    <source>
        <dbReference type="Proteomes" id="UP000824088"/>
    </source>
</evidence>
<reference evidence="10" key="2">
    <citation type="journal article" date="2021" name="PeerJ">
        <title>Extensive microbial diversity within the chicken gut microbiome revealed by metagenomics and culture.</title>
        <authorList>
            <person name="Gilroy R."/>
            <person name="Ravi A."/>
            <person name="Getino M."/>
            <person name="Pursley I."/>
            <person name="Horton D.L."/>
            <person name="Alikhan N.F."/>
            <person name="Baker D."/>
            <person name="Gharbi K."/>
            <person name="Hall N."/>
            <person name="Watson M."/>
            <person name="Adriaenssens E.M."/>
            <person name="Foster-Nyarko E."/>
            <person name="Jarju S."/>
            <person name="Secka A."/>
            <person name="Antonio M."/>
            <person name="Oren A."/>
            <person name="Chaudhuri R.R."/>
            <person name="La Ragione R."/>
            <person name="Hildebrand F."/>
            <person name="Pallen M.J."/>
        </authorList>
    </citation>
    <scope>NUCLEOTIDE SEQUENCE</scope>
    <source>
        <strain evidence="10">1063</strain>
    </source>
</reference>
<sequence length="295" mass="31509">MKFVKMNGCGNDYVYFDLFDEGVRAHERDIIAAIPRISDRHFGVGGDGVVLIMPSACADVRMRMFNLDGSEGKMCGNAIRCVGKYAYDTGLVKEKNITVETASGVKTLTLFAENGVCTGAAVDMGRAEFGAADIPVDTDRLPDGFLPSRSVCGEVMRDVPVESGGRTWLGTAVSMGNPHFVIFTDDDLDGFDLEKYGKPLETHPLFPDKVNVEFVNVLSPTRLRMRVWERGSGETMACGTGSCATVAAAVANGICAPDAEIGVELRGGTLKIAYHADGVTMTGGAEINFTGDVKL</sequence>
<keyword evidence="5 8" id="KW-0457">Lysine biosynthesis</keyword>
<feature type="binding site" evidence="8">
    <location>
        <begin position="229"/>
        <end position="230"/>
    </location>
    <ligand>
        <name>substrate</name>
    </ligand>
</feature>
<dbReference type="Gene3D" id="3.10.310.10">
    <property type="entry name" value="Diaminopimelate Epimerase, Chain A, domain 1"/>
    <property type="match status" value="2"/>
</dbReference>
<accession>A0A9D1HT58</accession>